<keyword evidence="1" id="KW-0677">Repeat</keyword>
<evidence type="ECO:0000256" key="4">
    <source>
        <dbReference type="SAM" id="MobiDB-lite"/>
    </source>
</evidence>
<reference evidence="5 6" key="1">
    <citation type="submission" date="2018-03" db="EMBL/GenBank/DDBJ databases">
        <title>Cross-interface Injection: A General Nanoliter Liquid Handling Method Applied to Single Cells Genome Amplification Automated Nanoliter Liquid Handling Applied to Single Cell Multiple Displacement Amplification.</title>
        <authorList>
            <person name="Yun J."/>
            <person name="Xu P."/>
            <person name="Xu J."/>
            <person name="Dai X."/>
            <person name="Wang Y."/>
            <person name="Zheng X."/>
            <person name="Cao C."/>
            <person name="Yi Q."/>
            <person name="Zhu Y."/>
            <person name="Wang L."/>
            <person name="Dong Z."/>
            <person name="Huang Y."/>
            <person name="Huang L."/>
            <person name="Du W."/>
        </authorList>
    </citation>
    <scope>NUCLEOTIDE SEQUENCE [LARGE SCALE GENOMIC DNA]</scope>
    <source>
        <strain evidence="5 6">Z-D1-2</strain>
    </source>
</reference>
<evidence type="ECO:0000256" key="2">
    <source>
        <dbReference type="ARBA" id="ARBA00022803"/>
    </source>
</evidence>
<feature type="repeat" description="TPR" evidence="3">
    <location>
        <begin position="102"/>
        <end position="135"/>
    </location>
</feature>
<dbReference type="SMART" id="SM00028">
    <property type="entry name" value="TPR"/>
    <property type="match status" value="2"/>
</dbReference>
<dbReference type="InterPro" id="IPR013105">
    <property type="entry name" value="TPR_2"/>
</dbReference>
<dbReference type="SUPFAM" id="SSF48452">
    <property type="entry name" value="TPR-like"/>
    <property type="match status" value="1"/>
</dbReference>
<dbReference type="PROSITE" id="PS50293">
    <property type="entry name" value="TPR_REGION"/>
    <property type="match status" value="1"/>
</dbReference>
<dbReference type="PROSITE" id="PS50005">
    <property type="entry name" value="TPR"/>
    <property type="match status" value="1"/>
</dbReference>
<dbReference type="InterPro" id="IPR011990">
    <property type="entry name" value="TPR-like_helical_dom_sf"/>
</dbReference>
<protein>
    <submittedName>
        <fullName evidence="5">Uncharacterized protein</fullName>
    </submittedName>
</protein>
<accession>A0A2T4DS72</accession>
<name>A0A2T4DS72_9BACT</name>
<proteinExistence type="predicted"/>
<dbReference type="EMBL" id="PYVU01000040">
    <property type="protein sequence ID" value="PTB96691.1"/>
    <property type="molecule type" value="Genomic_DNA"/>
</dbReference>
<evidence type="ECO:0000256" key="3">
    <source>
        <dbReference type="PROSITE-ProRule" id="PRU00339"/>
    </source>
</evidence>
<sequence length="304" mass="35655">MSYKSLIIVFFGLFASIDVLATDPISKIANANEAKELAMDAYVNHKFEDAVKYYTYLLDSLDYDSDEARLNRAHAYFQLKDTINAFDGYRSLSTAENKEIRSTAFLQMGNLSEQQKEYENALSYFKEALKTNPANQEARYNYELLKKKMKEQEKQQQNQDNKDQQGQDKEDQEKKENEEQDNKEGREGDKQKEQENQEKSQEDKKGKQDKEKQDAEDNKEGKEGEEKSDAEQKKQQEQQNQEAKEGEKDEQPMEPSTREKLQQMNVSEEKAKMILEALRNKEAQYFQQMRKKATEKPKSNKPDW</sequence>
<gene>
    <name evidence="5" type="ORF">C9994_06300</name>
</gene>
<organism evidence="5 6">
    <name type="scientific">Marivirga lumbricoides</name>
    <dbReference type="NCBI Taxonomy" id="1046115"/>
    <lineage>
        <taxon>Bacteria</taxon>
        <taxon>Pseudomonadati</taxon>
        <taxon>Bacteroidota</taxon>
        <taxon>Cytophagia</taxon>
        <taxon>Cytophagales</taxon>
        <taxon>Marivirgaceae</taxon>
        <taxon>Marivirga</taxon>
    </lineage>
</organism>
<evidence type="ECO:0000313" key="5">
    <source>
        <dbReference type="EMBL" id="PTB96691.1"/>
    </source>
</evidence>
<evidence type="ECO:0000313" key="6">
    <source>
        <dbReference type="Proteomes" id="UP000240608"/>
    </source>
</evidence>
<dbReference type="AlphaFoldDB" id="A0A2T4DS72"/>
<comment type="caution">
    <text evidence="5">The sequence shown here is derived from an EMBL/GenBank/DDBJ whole genome shotgun (WGS) entry which is preliminary data.</text>
</comment>
<dbReference type="Gene3D" id="1.25.40.10">
    <property type="entry name" value="Tetratricopeptide repeat domain"/>
    <property type="match status" value="1"/>
</dbReference>
<feature type="region of interest" description="Disordered" evidence="4">
    <location>
        <begin position="149"/>
        <end position="268"/>
    </location>
</feature>
<dbReference type="InterPro" id="IPR019734">
    <property type="entry name" value="TPR_rpt"/>
</dbReference>
<dbReference type="Pfam" id="PF13432">
    <property type="entry name" value="TPR_16"/>
    <property type="match status" value="1"/>
</dbReference>
<dbReference type="Proteomes" id="UP000240608">
    <property type="component" value="Unassembled WGS sequence"/>
</dbReference>
<dbReference type="Pfam" id="PF07719">
    <property type="entry name" value="TPR_2"/>
    <property type="match status" value="1"/>
</dbReference>
<keyword evidence="2 3" id="KW-0802">TPR repeat</keyword>
<evidence type="ECO:0000256" key="1">
    <source>
        <dbReference type="ARBA" id="ARBA00022737"/>
    </source>
</evidence>